<protein>
    <submittedName>
        <fullName evidence="1">Uncharacterized protein</fullName>
    </submittedName>
</protein>
<proteinExistence type="predicted"/>
<dbReference type="EMBL" id="GBXM01106647">
    <property type="protein sequence ID" value="JAH01930.1"/>
    <property type="molecule type" value="Transcribed_RNA"/>
</dbReference>
<evidence type="ECO:0000313" key="1">
    <source>
        <dbReference type="EMBL" id="JAH01930.1"/>
    </source>
</evidence>
<reference evidence="1" key="2">
    <citation type="journal article" date="2015" name="Fish Shellfish Immunol.">
        <title>Early steps in the European eel (Anguilla anguilla)-Vibrio vulnificus interaction in the gills: Role of the RtxA13 toxin.</title>
        <authorList>
            <person name="Callol A."/>
            <person name="Pajuelo D."/>
            <person name="Ebbesson L."/>
            <person name="Teles M."/>
            <person name="MacKenzie S."/>
            <person name="Amaro C."/>
        </authorList>
    </citation>
    <scope>NUCLEOTIDE SEQUENCE</scope>
</reference>
<name>A0A0E9PD07_ANGAN</name>
<organism evidence="1">
    <name type="scientific">Anguilla anguilla</name>
    <name type="common">European freshwater eel</name>
    <name type="synonym">Muraena anguilla</name>
    <dbReference type="NCBI Taxonomy" id="7936"/>
    <lineage>
        <taxon>Eukaryota</taxon>
        <taxon>Metazoa</taxon>
        <taxon>Chordata</taxon>
        <taxon>Craniata</taxon>
        <taxon>Vertebrata</taxon>
        <taxon>Euteleostomi</taxon>
        <taxon>Actinopterygii</taxon>
        <taxon>Neopterygii</taxon>
        <taxon>Teleostei</taxon>
        <taxon>Anguilliformes</taxon>
        <taxon>Anguillidae</taxon>
        <taxon>Anguilla</taxon>
    </lineage>
</organism>
<sequence>MHILLIPTVLNCDTAKYGF</sequence>
<reference evidence="1" key="1">
    <citation type="submission" date="2014-11" db="EMBL/GenBank/DDBJ databases">
        <authorList>
            <person name="Amaro Gonzalez C."/>
        </authorList>
    </citation>
    <scope>NUCLEOTIDE SEQUENCE</scope>
</reference>
<accession>A0A0E9PD07</accession>
<dbReference type="AlphaFoldDB" id="A0A0E9PD07"/>